<feature type="region of interest" description="Disordered" evidence="1">
    <location>
        <begin position="1"/>
        <end position="28"/>
    </location>
</feature>
<protein>
    <recommendedName>
        <fullName evidence="2">Bacterial Ig-like domain-containing protein</fullName>
    </recommendedName>
</protein>
<evidence type="ECO:0000259" key="2">
    <source>
        <dbReference type="Pfam" id="PF19077"/>
    </source>
</evidence>
<name>A0A518HDX0_9BACT</name>
<evidence type="ECO:0000313" key="3">
    <source>
        <dbReference type="EMBL" id="QDV39047.1"/>
    </source>
</evidence>
<dbReference type="AlphaFoldDB" id="A0A518HDX0"/>
<keyword evidence="4" id="KW-1185">Reference proteome</keyword>
<reference evidence="3 4" key="1">
    <citation type="submission" date="2019-02" db="EMBL/GenBank/DDBJ databases">
        <title>Deep-cultivation of Planctomycetes and their phenomic and genomic characterization uncovers novel biology.</title>
        <authorList>
            <person name="Wiegand S."/>
            <person name="Jogler M."/>
            <person name="Boedeker C."/>
            <person name="Pinto D."/>
            <person name="Vollmers J."/>
            <person name="Rivas-Marin E."/>
            <person name="Kohn T."/>
            <person name="Peeters S.H."/>
            <person name="Heuer A."/>
            <person name="Rast P."/>
            <person name="Oberbeckmann S."/>
            <person name="Bunk B."/>
            <person name="Jeske O."/>
            <person name="Meyerdierks A."/>
            <person name="Storesund J.E."/>
            <person name="Kallscheuer N."/>
            <person name="Luecker S."/>
            <person name="Lage O.M."/>
            <person name="Pohl T."/>
            <person name="Merkel B.J."/>
            <person name="Hornburger P."/>
            <person name="Mueller R.-W."/>
            <person name="Bruemmer F."/>
            <person name="Labrenz M."/>
            <person name="Spormann A.M."/>
            <person name="Op den Camp H."/>
            <person name="Overmann J."/>
            <person name="Amann R."/>
            <person name="Jetten M.S.M."/>
            <person name="Mascher T."/>
            <person name="Medema M.H."/>
            <person name="Devos D.P."/>
            <person name="Kaster A.-K."/>
            <person name="Ovreas L."/>
            <person name="Rohde M."/>
            <person name="Galperin M.Y."/>
            <person name="Jogler C."/>
        </authorList>
    </citation>
    <scope>NUCLEOTIDE SEQUENCE [LARGE SCALE GENOMIC DNA]</scope>
    <source>
        <strain evidence="3 4">ElP</strain>
    </source>
</reference>
<evidence type="ECO:0000313" key="4">
    <source>
        <dbReference type="Proteomes" id="UP000317835"/>
    </source>
</evidence>
<dbReference type="EMBL" id="CP036426">
    <property type="protein sequence ID" value="QDV39047.1"/>
    <property type="molecule type" value="Genomic_DNA"/>
</dbReference>
<dbReference type="KEGG" id="tpla:ElP_70090"/>
<proteinExistence type="predicted"/>
<dbReference type="RefSeq" id="WP_145278028.1">
    <property type="nucleotide sequence ID" value="NZ_CP036426.1"/>
</dbReference>
<evidence type="ECO:0000256" key="1">
    <source>
        <dbReference type="SAM" id="MobiDB-lite"/>
    </source>
</evidence>
<dbReference type="InterPro" id="IPR013783">
    <property type="entry name" value="Ig-like_fold"/>
</dbReference>
<dbReference type="InterPro" id="IPR044016">
    <property type="entry name" value="Big_13"/>
</dbReference>
<gene>
    <name evidence="3" type="ORF">ElP_70090</name>
</gene>
<dbReference type="Proteomes" id="UP000317835">
    <property type="component" value="Chromosome"/>
</dbReference>
<feature type="domain" description="Bacterial Ig-like" evidence="2">
    <location>
        <begin position="369"/>
        <end position="444"/>
    </location>
</feature>
<organism evidence="3 4">
    <name type="scientific">Tautonia plasticadhaerens</name>
    <dbReference type="NCBI Taxonomy" id="2527974"/>
    <lineage>
        <taxon>Bacteria</taxon>
        <taxon>Pseudomonadati</taxon>
        <taxon>Planctomycetota</taxon>
        <taxon>Planctomycetia</taxon>
        <taxon>Isosphaerales</taxon>
        <taxon>Isosphaeraceae</taxon>
        <taxon>Tautonia</taxon>
    </lineage>
</organism>
<accession>A0A518HDX0</accession>
<dbReference type="Gene3D" id="2.60.40.10">
    <property type="entry name" value="Immunoglobulins"/>
    <property type="match status" value="1"/>
</dbReference>
<dbReference type="Pfam" id="PF19077">
    <property type="entry name" value="Big_13"/>
    <property type="match status" value="1"/>
</dbReference>
<sequence>MWWERKLRRPGEGRSRSNRRRPRSPGSGAIDALEARALLAVDVTAIAVPEGSVFDGTVATFDLANLEGPASGLEAEVSWGDGSAATPGTIESVPDSDPMTFTVTARHVYEENGAYPVTVVVRGAEESEDSGFGTAEVAVTPVEATGARILAVLGRPFDAVVASFEDENRFEEPGNFSAAVDFGDGRVAQGRIERNDRGGFDVRASYAYTSPPTDADGMELDSYPVEVSIAEVGAPPPPAVATGSARVIKPTFDLTAVPAAVGVGTPIAEQIGTLRLLEPVGPEAFRVLVTVGQEAGSAVDPAVGTVEGALEPDGPDRPGQYRVILPATFPVLGSFPYSVSVTRVDTGEVQSGAGTITVTPVPPVRISGRLSPLADTGASVDDALTSTPFPTFVGSARPFSVVLVHARRLDQKQETLLGRALADTQGNWQVSGGPLPDGPYVVSALLSQGDEVPERTFLYPPVSPLVIDSTPPAVLRAVPDPWSGVVRVSFLQDPAGLDVPSLVNPSNYALRLGFSRRALPIRPVAAGLEFANAEEAVVALRFDRRIPRHFLMEVSGVGDLAGNVLSAVVPASRVAPARPPRWQGLRRSG</sequence>
<dbReference type="OrthoDB" id="292122at2"/>